<proteinExistence type="predicted"/>
<sequence length="91" mass="10553">HLCNQKAHHISQVRSLVRKYSISLNAFKKQVKMLFKVNKWVYSSDTVWLATKISQVGQISVHSTTESLKLIYEFLVDEPLKQWFSTSTLAI</sequence>
<comment type="caution">
    <text evidence="1">The sequence shown here is derived from an EMBL/GenBank/DDBJ whole genome shotgun (WGS) entry which is preliminary data.</text>
</comment>
<dbReference type="Proteomes" id="UP000789901">
    <property type="component" value="Unassembled WGS sequence"/>
</dbReference>
<gene>
    <name evidence="1" type="ORF">GMARGA_LOCUS13008</name>
</gene>
<name>A0ABN7V138_GIGMA</name>
<dbReference type="EMBL" id="CAJVQB010008142">
    <property type="protein sequence ID" value="CAG8714612.1"/>
    <property type="molecule type" value="Genomic_DNA"/>
</dbReference>
<feature type="non-terminal residue" evidence="1">
    <location>
        <position position="1"/>
    </location>
</feature>
<evidence type="ECO:0000313" key="1">
    <source>
        <dbReference type="EMBL" id="CAG8714612.1"/>
    </source>
</evidence>
<reference evidence="1 2" key="1">
    <citation type="submission" date="2021-06" db="EMBL/GenBank/DDBJ databases">
        <authorList>
            <person name="Kallberg Y."/>
            <person name="Tangrot J."/>
            <person name="Rosling A."/>
        </authorList>
    </citation>
    <scope>NUCLEOTIDE SEQUENCE [LARGE SCALE GENOMIC DNA]</scope>
    <source>
        <strain evidence="1 2">120-4 pot B 10/14</strain>
    </source>
</reference>
<protein>
    <submittedName>
        <fullName evidence="1">17284_t:CDS:1</fullName>
    </submittedName>
</protein>
<organism evidence="1 2">
    <name type="scientific">Gigaspora margarita</name>
    <dbReference type="NCBI Taxonomy" id="4874"/>
    <lineage>
        <taxon>Eukaryota</taxon>
        <taxon>Fungi</taxon>
        <taxon>Fungi incertae sedis</taxon>
        <taxon>Mucoromycota</taxon>
        <taxon>Glomeromycotina</taxon>
        <taxon>Glomeromycetes</taxon>
        <taxon>Diversisporales</taxon>
        <taxon>Gigasporaceae</taxon>
        <taxon>Gigaspora</taxon>
    </lineage>
</organism>
<evidence type="ECO:0000313" key="2">
    <source>
        <dbReference type="Proteomes" id="UP000789901"/>
    </source>
</evidence>
<keyword evidence="2" id="KW-1185">Reference proteome</keyword>
<accession>A0ABN7V138</accession>